<sequence>MPGMGTTSAAAVASALRASYPRIQLALVVGICGGAPTVSKNEDIFLGDVVISDSLILSNFCRQYPGKFERKTEVQEALGRPNPEIRSLLNALRSTHSRNELNARIMHYVRELQQSDERWSHPGIEDILFDASYIHNHHQQESDVSCSCRNSELPDDICEDALAKSCDDLGCDKSQIIRIQTHVERANVFTHIGTIACAKAVMKSGNHRDRLIREDKIVGFEMEGAGVWDTFPCIIIKGVCDYADSHKNKLWQAYAAATGASAAKAFLEYWRPRVDQGILETSMTRQFIVPFGRNRHFVGHHDELSKLEQLCSTAKRPARLAITGLGGIGKTQIALELAYRMHDNDPECSIFWVPCTSHAAIQKACMTIAQTIGIQDADPADVQQQVIFYLSQTNNKWLLILDSADDMEMWMNDSGTASPLKNLLPSNPHGRIIFTTRNRKLAVKLASRDVIHARELDQEAGVEILQKSLIQQYPIQDRPAAAYLVNQLACLPLAITQAAAYMNENGIEVYDYLLLLGEPEENVVELLSEDFQADGRYEDSVNPIALTWLGSVRRIEKIDPLAAEYLSLLACLDQSSIPESFFPRPASRKKMVDALGLLSAYSFIAIRPGTRSLTLHRLVHLAVRHWLRSEGRLSLYIHKAAERLNEVLSNDRINERHRKQCVPHAEFLLRDIYVTAVQAQWAIWIRSGGDKREAEGERMLVQEVKSLSLILPDEPGAMTYTDDAPLA</sequence>
<dbReference type="Proteomes" id="UP001143548">
    <property type="component" value="Unassembled WGS sequence"/>
</dbReference>
<dbReference type="InterPro" id="IPR053137">
    <property type="entry name" value="NLR-like"/>
</dbReference>
<feature type="domain" description="NACHT" evidence="1">
    <location>
        <begin position="320"/>
        <end position="468"/>
    </location>
</feature>
<name>A0A9W5YUB7_9EURO</name>
<dbReference type="GO" id="GO:0003824">
    <property type="term" value="F:catalytic activity"/>
    <property type="evidence" value="ECO:0007669"/>
    <property type="project" value="InterPro"/>
</dbReference>
<dbReference type="Gene3D" id="3.40.50.1580">
    <property type="entry name" value="Nucleoside phosphorylase domain"/>
    <property type="match status" value="1"/>
</dbReference>
<dbReference type="GO" id="GO:0009116">
    <property type="term" value="P:nucleoside metabolic process"/>
    <property type="evidence" value="ECO:0007669"/>
    <property type="project" value="InterPro"/>
</dbReference>
<dbReference type="InterPro" id="IPR027417">
    <property type="entry name" value="P-loop_NTPase"/>
</dbReference>
<dbReference type="InterPro" id="IPR007111">
    <property type="entry name" value="NACHT_NTPase"/>
</dbReference>
<comment type="caution">
    <text evidence="2">The sequence shown here is derived from an EMBL/GenBank/DDBJ whole genome shotgun (WGS) entry which is preliminary data.</text>
</comment>
<proteinExistence type="predicted"/>
<dbReference type="PANTHER" id="PTHR46082:SF6">
    <property type="entry name" value="AAA+ ATPASE DOMAIN-CONTAINING PROTEIN-RELATED"/>
    <property type="match status" value="1"/>
</dbReference>
<dbReference type="PANTHER" id="PTHR46082">
    <property type="entry name" value="ATP/GTP-BINDING PROTEIN-RELATED"/>
    <property type="match status" value="1"/>
</dbReference>
<accession>A0A9W5YUB7</accession>
<dbReference type="Pfam" id="PF05729">
    <property type="entry name" value="NACHT"/>
    <property type="match status" value="1"/>
</dbReference>
<evidence type="ECO:0000259" key="1">
    <source>
        <dbReference type="Pfam" id="PF05729"/>
    </source>
</evidence>
<protein>
    <recommendedName>
        <fullName evidence="1">NACHT domain-containing protein</fullName>
    </recommendedName>
</protein>
<reference evidence="2" key="1">
    <citation type="submission" date="2022-07" db="EMBL/GenBank/DDBJ databases">
        <title>Taxonomy of Aspergillus series Nigri: significant species reduction supported by multi-species coalescent approaches.</title>
        <authorList>
            <person name="Bian C."/>
            <person name="Kusuya Y."/>
            <person name="Sklenar F."/>
            <person name="D'hooge E."/>
            <person name="Yaguchi T."/>
            <person name="Takahashi H."/>
            <person name="Hubka V."/>
        </authorList>
    </citation>
    <scope>NUCLEOTIDE SEQUENCE</scope>
    <source>
        <strain evidence="2">CBS 733.88</strain>
    </source>
</reference>
<dbReference type="EMBL" id="BROQ01000076">
    <property type="protein sequence ID" value="GKZ23954.1"/>
    <property type="molecule type" value="Genomic_DNA"/>
</dbReference>
<dbReference type="AlphaFoldDB" id="A0A9W5YUB7"/>
<gene>
    <name evidence="2" type="ORF">AbraCBS73388_010562</name>
</gene>
<dbReference type="SUPFAM" id="SSF53167">
    <property type="entry name" value="Purine and uridine phosphorylases"/>
    <property type="match status" value="1"/>
</dbReference>
<dbReference type="SUPFAM" id="SSF52540">
    <property type="entry name" value="P-loop containing nucleoside triphosphate hydrolases"/>
    <property type="match status" value="1"/>
</dbReference>
<dbReference type="InterPro" id="IPR035994">
    <property type="entry name" value="Nucleoside_phosphorylase_sf"/>
</dbReference>
<organism evidence="2 3">
    <name type="scientific">Aspergillus brasiliensis</name>
    <dbReference type="NCBI Taxonomy" id="319629"/>
    <lineage>
        <taxon>Eukaryota</taxon>
        <taxon>Fungi</taxon>
        <taxon>Dikarya</taxon>
        <taxon>Ascomycota</taxon>
        <taxon>Pezizomycotina</taxon>
        <taxon>Eurotiomycetes</taxon>
        <taxon>Eurotiomycetidae</taxon>
        <taxon>Eurotiales</taxon>
        <taxon>Aspergillaceae</taxon>
        <taxon>Aspergillus</taxon>
        <taxon>Aspergillus subgen. Circumdati</taxon>
    </lineage>
</organism>
<evidence type="ECO:0000313" key="3">
    <source>
        <dbReference type="Proteomes" id="UP001143548"/>
    </source>
</evidence>
<evidence type="ECO:0000313" key="2">
    <source>
        <dbReference type="EMBL" id="GKZ23954.1"/>
    </source>
</evidence>
<dbReference type="Gene3D" id="3.40.50.300">
    <property type="entry name" value="P-loop containing nucleotide triphosphate hydrolases"/>
    <property type="match status" value="1"/>
</dbReference>